<dbReference type="OrthoDB" id="8900756at2"/>
<name>A0A431TR44_9BURK</name>
<feature type="domain" description="DUF5666" evidence="2">
    <location>
        <begin position="186"/>
        <end position="243"/>
    </location>
</feature>
<dbReference type="Proteomes" id="UP000267418">
    <property type="component" value="Unassembled WGS sequence"/>
</dbReference>
<evidence type="ECO:0000259" key="2">
    <source>
        <dbReference type="Pfam" id="PF18914"/>
    </source>
</evidence>
<feature type="region of interest" description="Disordered" evidence="1">
    <location>
        <begin position="64"/>
        <end position="109"/>
    </location>
</feature>
<dbReference type="PROSITE" id="PS51257">
    <property type="entry name" value="PROKAR_LIPOPROTEIN"/>
    <property type="match status" value="1"/>
</dbReference>
<evidence type="ECO:0000313" key="4">
    <source>
        <dbReference type="Proteomes" id="UP000267418"/>
    </source>
</evidence>
<gene>
    <name evidence="3" type="ORF">EJP69_02650</name>
</gene>
<keyword evidence="4" id="KW-1185">Reference proteome</keyword>
<feature type="domain" description="DUF5666" evidence="2">
    <location>
        <begin position="404"/>
        <end position="462"/>
    </location>
</feature>
<proteinExistence type="predicted"/>
<evidence type="ECO:0000313" key="3">
    <source>
        <dbReference type="EMBL" id="RTQ36660.1"/>
    </source>
</evidence>
<feature type="domain" description="DUF5666" evidence="2">
    <location>
        <begin position="123"/>
        <end position="175"/>
    </location>
</feature>
<dbReference type="AlphaFoldDB" id="A0A431TR44"/>
<accession>A0A431TR44</accession>
<evidence type="ECO:0000256" key="1">
    <source>
        <dbReference type="SAM" id="MobiDB-lite"/>
    </source>
</evidence>
<dbReference type="InterPro" id="IPR043724">
    <property type="entry name" value="DUF5666"/>
</dbReference>
<dbReference type="Pfam" id="PF18914">
    <property type="entry name" value="DUF5666"/>
    <property type="match status" value="5"/>
</dbReference>
<reference evidence="3 4" key="1">
    <citation type="submission" date="2018-12" db="EMBL/GenBank/DDBJ databases">
        <title>The genome of Variovorax gossypii DSM 100435.</title>
        <authorList>
            <person name="Gao J."/>
            <person name="Sun J."/>
        </authorList>
    </citation>
    <scope>NUCLEOTIDE SEQUENCE [LARGE SCALE GENOMIC DNA]</scope>
    <source>
        <strain evidence="3 4">DSM 100435</strain>
    </source>
</reference>
<feature type="domain" description="DUF5666" evidence="2">
    <location>
        <begin position="254"/>
        <end position="313"/>
    </location>
</feature>
<sequence length="466" mass="45181">MNKIKTPWRRFMLGLLSAGFIALLLSCGGGGGDGSSAGGLSAGLGVATGNAAVAGTGGDAAAGTGTGSDGTGSGGSTGGNGGSGGTGSAGGGTSTAGNSGTDGSGVGSGGTGVTADAAGIGAADGLGSIILNGLRYDTDSATFTIEDASELQIGMSARVAGKVDANFTSGVATQVQSAAELRGEASGIDTSAGSFVVMGTVVSIDSATVWGDADGLADVRAGSIVQVWGLPSAPGALRATRIQVAPTLNAPLVTGTVQNLDTLHKTFTLGQLTIDYATTAFSGMNASALANGVIVRVRGTASPAAGVLIATTVQGWYAIPVSDGIAVQLAGVITDFVSRGSFKVLGTPVDATNGQITGGPANSLGNGVKVEVDGFMSGGVLVVKKLRIRNVPGTGGPASFTLIGAIGAYHSAADFRVRGQPVDAGGSGVLFENGTVSDLANGRRVTVVGDRVVDGVLIAQRVTFTP</sequence>
<organism evidence="3 4">
    <name type="scientific">Variovorax gossypii</name>
    <dbReference type="NCBI Taxonomy" id="1679495"/>
    <lineage>
        <taxon>Bacteria</taxon>
        <taxon>Pseudomonadati</taxon>
        <taxon>Pseudomonadota</taxon>
        <taxon>Betaproteobacteria</taxon>
        <taxon>Burkholderiales</taxon>
        <taxon>Comamonadaceae</taxon>
        <taxon>Variovorax</taxon>
    </lineage>
</organism>
<dbReference type="EMBL" id="RXOE01000001">
    <property type="protein sequence ID" value="RTQ36660.1"/>
    <property type="molecule type" value="Genomic_DNA"/>
</dbReference>
<dbReference type="RefSeq" id="WP_126468635.1">
    <property type="nucleotide sequence ID" value="NZ_RXOE01000001.1"/>
</dbReference>
<protein>
    <recommendedName>
        <fullName evidence="2">DUF5666 domain-containing protein</fullName>
    </recommendedName>
</protein>
<comment type="caution">
    <text evidence="3">The sequence shown here is derived from an EMBL/GenBank/DDBJ whole genome shotgun (WGS) entry which is preliminary data.</text>
</comment>
<feature type="domain" description="DUF5666" evidence="2">
    <location>
        <begin position="331"/>
        <end position="382"/>
    </location>
</feature>